<evidence type="ECO:0000256" key="2">
    <source>
        <dbReference type="ARBA" id="ARBA00006375"/>
    </source>
</evidence>
<keyword evidence="9 10" id="KW-0472">Membrane</keyword>
<reference evidence="14" key="3">
    <citation type="journal article" date="2018" name="Mol. Plant Microbe Interact.">
        <title>Genome sequence resources for the wheat stripe rust pathogen (Puccinia striiformis f. sp. tritici) and the barley stripe rust pathogen (Puccinia striiformis f. sp. hordei).</title>
        <authorList>
            <person name="Xia C."/>
            <person name="Wang M."/>
            <person name="Yin C."/>
            <person name="Cornejo O.E."/>
            <person name="Hulbert S.H."/>
            <person name="Chen X."/>
        </authorList>
    </citation>
    <scope>NUCLEOTIDE SEQUENCE [LARGE SCALE GENOMIC DNA]</scope>
    <source>
        <strain evidence="14">93TX-2</strain>
    </source>
</reference>
<feature type="region of interest" description="Disordered" evidence="12">
    <location>
        <begin position="64"/>
        <end position="83"/>
    </location>
</feature>
<proteinExistence type="inferred from homology"/>
<evidence type="ECO:0000256" key="3">
    <source>
        <dbReference type="ARBA" id="ARBA00022448"/>
    </source>
</evidence>
<sequence length="140" mass="14450">MSLLFPNLASLANPLTPSTGIVDDAQSKAKQLESKSKEGLEGAKATISSEADALKNKVATAAGVGATPKASSTRPIGREGSAKPTVGTIYKEIGFGGLWAGLGTRIVMIGTLTALQWLIYDYVKVAFGLPTTGSAEPQKK</sequence>
<evidence type="ECO:0000313" key="13">
    <source>
        <dbReference type="EMBL" id="POW18530.1"/>
    </source>
</evidence>
<dbReference type="PROSITE" id="PS50920">
    <property type="entry name" value="SOLCAR"/>
    <property type="match status" value="1"/>
</dbReference>
<keyword evidence="5" id="KW-0677">Repeat</keyword>
<keyword evidence="14" id="KW-1185">Reference proteome</keyword>
<dbReference type="Pfam" id="PF00153">
    <property type="entry name" value="Mito_carr"/>
    <property type="match status" value="1"/>
</dbReference>
<keyword evidence="8" id="KW-0496">Mitochondrion</keyword>
<gene>
    <name evidence="13" type="ORF">PSHT_05723</name>
</gene>
<evidence type="ECO:0000256" key="1">
    <source>
        <dbReference type="ARBA" id="ARBA00004448"/>
    </source>
</evidence>
<dbReference type="OrthoDB" id="427452at2759"/>
<evidence type="ECO:0000256" key="10">
    <source>
        <dbReference type="PROSITE-ProRule" id="PRU00282"/>
    </source>
</evidence>
<evidence type="ECO:0000256" key="4">
    <source>
        <dbReference type="ARBA" id="ARBA00022692"/>
    </source>
</evidence>
<reference evidence="13 14" key="1">
    <citation type="submission" date="2017-12" db="EMBL/GenBank/DDBJ databases">
        <title>Gene loss provides genomic basis for host adaptation in cereal stripe rust fungi.</title>
        <authorList>
            <person name="Xia C."/>
        </authorList>
    </citation>
    <scope>NUCLEOTIDE SEQUENCE [LARGE SCALE GENOMIC DNA]</scope>
    <source>
        <strain evidence="13 14">93TX-2</strain>
    </source>
</reference>
<evidence type="ECO:0000256" key="8">
    <source>
        <dbReference type="ARBA" id="ARBA00023128"/>
    </source>
</evidence>
<dbReference type="GO" id="GO:0005743">
    <property type="term" value="C:mitochondrial inner membrane"/>
    <property type="evidence" value="ECO:0007669"/>
    <property type="project" value="UniProtKB-SubCell"/>
</dbReference>
<dbReference type="VEuPathDB" id="FungiDB:PSTT_00661"/>
<evidence type="ECO:0000256" key="5">
    <source>
        <dbReference type="ARBA" id="ARBA00022737"/>
    </source>
</evidence>
<comment type="caution">
    <text evidence="13">The sequence shown here is derived from an EMBL/GenBank/DDBJ whole genome shotgun (WGS) entry which is preliminary data.</text>
</comment>
<dbReference type="Proteomes" id="UP000238274">
    <property type="component" value="Unassembled WGS sequence"/>
</dbReference>
<dbReference type="GO" id="GO:0005315">
    <property type="term" value="F:phosphate transmembrane transporter activity"/>
    <property type="evidence" value="ECO:0007669"/>
    <property type="project" value="InterPro"/>
</dbReference>
<evidence type="ECO:0000256" key="7">
    <source>
        <dbReference type="ARBA" id="ARBA00022989"/>
    </source>
</evidence>
<dbReference type="InterPro" id="IPR023395">
    <property type="entry name" value="MCP_dom_sf"/>
</dbReference>
<dbReference type="Gene3D" id="1.50.40.10">
    <property type="entry name" value="Mitochondrial carrier domain"/>
    <property type="match status" value="1"/>
</dbReference>
<comment type="subcellular location">
    <subcellularLocation>
        <location evidence="1">Mitochondrion inner membrane</location>
        <topology evidence="1">Multi-pass membrane protein</topology>
    </subcellularLocation>
</comment>
<dbReference type="InterPro" id="IPR044677">
    <property type="entry name" value="SLC25A3/Pic2/Mir1-like"/>
</dbReference>
<dbReference type="PANTHER" id="PTHR45671:SF10">
    <property type="entry name" value="SOLUTE CARRIER FAMILY 25 MEMBER 3"/>
    <property type="match status" value="1"/>
</dbReference>
<dbReference type="GO" id="GO:1990547">
    <property type="term" value="P:mitochondrial phosphate ion transmembrane transport"/>
    <property type="evidence" value="ECO:0007669"/>
    <property type="project" value="InterPro"/>
</dbReference>
<dbReference type="InterPro" id="IPR018108">
    <property type="entry name" value="MCP_transmembrane"/>
</dbReference>
<dbReference type="AlphaFoldDB" id="A0A2S4W9U8"/>
<comment type="similarity">
    <text evidence="2 11">Belongs to the mitochondrial carrier (TC 2.A.29) family.</text>
</comment>
<dbReference type="EMBL" id="PKSM01000064">
    <property type="protein sequence ID" value="POW18530.1"/>
    <property type="molecule type" value="Genomic_DNA"/>
</dbReference>
<protein>
    <submittedName>
        <fullName evidence="13">Uncharacterized protein</fullName>
    </submittedName>
</protein>
<keyword evidence="7" id="KW-1133">Transmembrane helix</keyword>
<evidence type="ECO:0000256" key="9">
    <source>
        <dbReference type="ARBA" id="ARBA00023136"/>
    </source>
</evidence>
<keyword evidence="6" id="KW-0999">Mitochondrion inner membrane</keyword>
<keyword evidence="3 11" id="KW-0813">Transport</keyword>
<keyword evidence="4 10" id="KW-0812">Transmembrane</keyword>
<dbReference type="PANTHER" id="PTHR45671">
    <property type="entry name" value="SOLUTE CARRIER FAMILY 25 (MITOCHONDRIAL CARRIER PHOSPHATE CARRIER), MEMBER 3, LIKE-RELATED-RELATED"/>
    <property type="match status" value="1"/>
</dbReference>
<dbReference type="SUPFAM" id="SSF103506">
    <property type="entry name" value="Mitochondrial carrier"/>
    <property type="match status" value="1"/>
</dbReference>
<reference evidence="14" key="2">
    <citation type="journal article" date="2018" name="BMC Genomics">
        <title>Genomic insights into host adaptation between the wheat stripe rust pathogen (Puccinia striiformis f. sp. tritici) and the barley stripe rust pathogen (Puccinia striiformis f. sp. hordei).</title>
        <authorList>
            <person name="Xia C."/>
            <person name="Wang M."/>
            <person name="Yin C."/>
            <person name="Cornejo O.E."/>
            <person name="Hulbert S.H."/>
            <person name="Chen X."/>
        </authorList>
    </citation>
    <scope>NUCLEOTIDE SEQUENCE [LARGE SCALE GENOMIC DNA]</scope>
    <source>
        <strain evidence="14">93TX-2</strain>
    </source>
</reference>
<evidence type="ECO:0000256" key="6">
    <source>
        <dbReference type="ARBA" id="ARBA00022792"/>
    </source>
</evidence>
<name>A0A2S4W9U8_9BASI</name>
<accession>A0A2S4W9U8</accession>
<organism evidence="13 14">
    <name type="scientific">Puccinia striiformis</name>
    <dbReference type="NCBI Taxonomy" id="27350"/>
    <lineage>
        <taxon>Eukaryota</taxon>
        <taxon>Fungi</taxon>
        <taxon>Dikarya</taxon>
        <taxon>Basidiomycota</taxon>
        <taxon>Pucciniomycotina</taxon>
        <taxon>Pucciniomycetes</taxon>
        <taxon>Pucciniales</taxon>
        <taxon>Pucciniaceae</taxon>
        <taxon>Puccinia</taxon>
    </lineage>
</organism>
<dbReference type="VEuPathDB" id="FungiDB:PSHT_05723"/>
<evidence type="ECO:0000256" key="12">
    <source>
        <dbReference type="SAM" id="MobiDB-lite"/>
    </source>
</evidence>
<evidence type="ECO:0000313" key="14">
    <source>
        <dbReference type="Proteomes" id="UP000238274"/>
    </source>
</evidence>
<evidence type="ECO:0000256" key="11">
    <source>
        <dbReference type="RuleBase" id="RU000488"/>
    </source>
</evidence>
<feature type="repeat" description="Solcar" evidence="10">
    <location>
        <begin position="33"/>
        <end position="126"/>
    </location>
</feature>